<feature type="region of interest" description="Disordered" evidence="1">
    <location>
        <begin position="257"/>
        <end position="319"/>
    </location>
</feature>
<evidence type="ECO:0000313" key="2">
    <source>
        <dbReference type="EMBL" id="KAL0945425.1"/>
    </source>
</evidence>
<proteinExistence type="predicted"/>
<gene>
    <name evidence="2" type="ORF">HGRIS_000917</name>
</gene>
<feature type="compositionally biased region" description="Low complexity" evidence="1">
    <location>
        <begin position="380"/>
        <end position="393"/>
    </location>
</feature>
<feature type="compositionally biased region" description="Polar residues" evidence="1">
    <location>
        <begin position="282"/>
        <end position="293"/>
    </location>
</feature>
<organism evidence="2 3">
    <name type="scientific">Hohenbuehelia grisea</name>
    <dbReference type="NCBI Taxonomy" id="104357"/>
    <lineage>
        <taxon>Eukaryota</taxon>
        <taxon>Fungi</taxon>
        <taxon>Dikarya</taxon>
        <taxon>Basidiomycota</taxon>
        <taxon>Agaricomycotina</taxon>
        <taxon>Agaricomycetes</taxon>
        <taxon>Agaricomycetidae</taxon>
        <taxon>Agaricales</taxon>
        <taxon>Pleurotineae</taxon>
        <taxon>Pleurotaceae</taxon>
        <taxon>Hohenbuehelia</taxon>
    </lineage>
</organism>
<feature type="region of interest" description="Disordered" evidence="1">
    <location>
        <begin position="374"/>
        <end position="416"/>
    </location>
</feature>
<evidence type="ECO:0000256" key="1">
    <source>
        <dbReference type="SAM" id="MobiDB-lite"/>
    </source>
</evidence>
<comment type="caution">
    <text evidence="2">The sequence shown here is derived from an EMBL/GenBank/DDBJ whole genome shotgun (WGS) entry which is preliminary data.</text>
</comment>
<keyword evidence="3" id="KW-1185">Reference proteome</keyword>
<protein>
    <submittedName>
        <fullName evidence="2">Uncharacterized protein</fullName>
    </submittedName>
</protein>
<name>A0ABR3IQ56_9AGAR</name>
<sequence>MTRSYGSLPRATARAHPLKTRTNELQKQQFVPMRSASYDSAPLRKPSTRRRYDLAERALAATIRSQPAEASPQELQIRTLKRATQLLSLHAEDARERAQVLRLRLAERTADPPTFTAMQRERWMEERREAAVTHDAALVKKHVNRLVSGNGVDDTVVSASEATESRRQTNLHNFLRTSQTHKPFRRRGHRTVASQPLRRMDEARLSALQLRTNLDTRQLFLRAHRQSINQRETSHSMTHPSLLRSSKHTMDMLLEADDESSQGDETHICDDSPPTSPEDSVVSLSPLTPSQPLIHSIDSIVPPSDKPSDKPCRNSVPRRSFDSVRGTAVIYPPLSSLALPADPADDTPIALPEYAQILLDEFAVTKSIELPLSPAPPSATPSTSFTSSPRAPSVQWRPVQAARTPSKRHSSRPSALTSPKSLFIIPEAISSRFSFVNEPSARFDRPKTSAGASQVDLGFAEGCDDPLSPRSGGPVRRASWAVRLKQRIRPRTRV</sequence>
<evidence type="ECO:0000313" key="3">
    <source>
        <dbReference type="Proteomes" id="UP001556367"/>
    </source>
</evidence>
<dbReference type="EMBL" id="JASNQZ010000018">
    <property type="protein sequence ID" value="KAL0945425.1"/>
    <property type="molecule type" value="Genomic_DNA"/>
</dbReference>
<dbReference type="Proteomes" id="UP001556367">
    <property type="component" value="Unassembled WGS sequence"/>
</dbReference>
<feature type="region of interest" description="Disordered" evidence="1">
    <location>
        <begin position="1"/>
        <end position="24"/>
    </location>
</feature>
<reference evidence="3" key="1">
    <citation type="submission" date="2024-06" db="EMBL/GenBank/DDBJ databases">
        <title>Multi-omics analyses provide insights into the biosynthesis of the anticancer antibiotic pleurotin in Hohenbuehelia grisea.</title>
        <authorList>
            <person name="Weaver J.A."/>
            <person name="Alberti F."/>
        </authorList>
    </citation>
    <scope>NUCLEOTIDE SEQUENCE [LARGE SCALE GENOMIC DNA]</scope>
    <source>
        <strain evidence="3">T-177</strain>
    </source>
</reference>
<accession>A0ABR3IQ56</accession>